<evidence type="ECO:0000313" key="2">
    <source>
        <dbReference type="EMBL" id="KAB8244243.1"/>
    </source>
</evidence>
<dbReference type="Proteomes" id="UP000325434">
    <property type="component" value="Unassembled WGS sequence"/>
</dbReference>
<name>A0A5N6GUX8_ASPFL</name>
<keyword evidence="1" id="KW-1133">Transmembrane helix</keyword>
<dbReference type="AlphaFoldDB" id="A0A5N6GUX8"/>
<sequence>MWDICRHKYLLYHCCGSSLFNCAGILEWALNFHWVLYAVTIAIGAHAWCIPL</sequence>
<feature type="transmembrane region" description="Helical" evidence="1">
    <location>
        <begin position="32"/>
        <end position="50"/>
    </location>
</feature>
<gene>
    <name evidence="2" type="ORF">BDV35DRAFT_360312</name>
</gene>
<organism evidence="2">
    <name type="scientific">Aspergillus flavus</name>
    <dbReference type="NCBI Taxonomy" id="5059"/>
    <lineage>
        <taxon>Eukaryota</taxon>
        <taxon>Fungi</taxon>
        <taxon>Dikarya</taxon>
        <taxon>Ascomycota</taxon>
        <taxon>Pezizomycotina</taxon>
        <taxon>Eurotiomycetes</taxon>
        <taxon>Eurotiomycetidae</taxon>
        <taxon>Eurotiales</taxon>
        <taxon>Aspergillaceae</taxon>
        <taxon>Aspergillus</taxon>
        <taxon>Aspergillus subgen. Circumdati</taxon>
    </lineage>
</organism>
<protein>
    <submittedName>
        <fullName evidence="2">Uncharacterized protein</fullName>
    </submittedName>
</protein>
<keyword evidence="1" id="KW-0472">Membrane</keyword>
<keyword evidence="1" id="KW-0812">Transmembrane</keyword>
<reference evidence="2" key="1">
    <citation type="submission" date="2019-04" db="EMBL/GenBank/DDBJ databases">
        <title>Friends and foes A comparative genomics study of 23 Aspergillus species from section Flavi.</title>
        <authorList>
            <consortium name="DOE Joint Genome Institute"/>
            <person name="Kjaerbolling I."/>
            <person name="Vesth T."/>
            <person name="Frisvad J.C."/>
            <person name="Nybo J.L."/>
            <person name="Theobald S."/>
            <person name="Kildgaard S."/>
            <person name="Isbrandt T."/>
            <person name="Kuo A."/>
            <person name="Sato A."/>
            <person name="Lyhne E.K."/>
            <person name="Kogle M.E."/>
            <person name="Wiebenga A."/>
            <person name="Kun R.S."/>
            <person name="Lubbers R.J."/>
            <person name="Makela M.R."/>
            <person name="Barry K."/>
            <person name="Chovatia M."/>
            <person name="Clum A."/>
            <person name="Daum C."/>
            <person name="Haridas S."/>
            <person name="He G."/>
            <person name="LaButti K."/>
            <person name="Lipzen A."/>
            <person name="Mondo S."/>
            <person name="Riley R."/>
            <person name="Salamov A."/>
            <person name="Simmons B.A."/>
            <person name="Magnuson J.K."/>
            <person name="Henrissat B."/>
            <person name="Mortensen U.H."/>
            <person name="Larsen T.O."/>
            <person name="Devries R.P."/>
            <person name="Grigoriev I.V."/>
            <person name="Machida M."/>
            <person name="Baker S.E."/>
            <person name="Andersen M.R."/>
        </authorList>
    </citation>
    <scope>NUCLEOTIDE SEQUENCE [LARGE SCALE GENOMIC DNA]</scope>
    <source>
        <strain evidence="2">CBS 121.62</strain>
    </source>
</reference>
<dbReference type="EMBL" id="ML734629">
    <property type="protein sequence ID" value="KAB8244243.1"/>
    <property type="molecule type" value="Genomic_DNA"/>
</dbReference>
<accession>A0A5N6GUX8</accession>
<proteinExistence type="predicted"/>
<evidence type="ECO:0000256" key="1">
    <source>
        <dbReference type="SAM" id="Phobius"/>
    </source>
</evidence>